<reference evidence="6 7" key="1">
    <citation type="submission" date="2016-10" db="EMBL/GenBank/DDBJ databases">
        <authorList>
            <person name="de Groot N.N."/>
        </authorList>
    </citation>
    <scope>NUCLEOTIDE SEQUENCE [LARGE SCALE GENOMIC DNA]</scope>
    <source>
        <strain evidence="6 7">DSM 16859</strain>
    </source>
</reference>
<dbReference type="InterPro" id="IPR051455">
    <property type="entry name" value="Bact_solute-bind_prot3"/>
</dbReference>
<dbReference type="PROSITE" id="PS51257">
    <property type="entry name" value="PROKAR_LIPOPROTEIN"/>
    <property type="match status" value="1"/>
</dbReference>
<protein>
    <submittedName>
        <fullName evidence="6">Glutamate transport system substrate-binding protein</fullName>
    </submittedName>
</protein>
<dbReference type="OrthoDB" id="9807888at2"/>
<keyword evidence="3 4" id="KW-0732">Signal</keyword>
<feature type="chain" id="PRO_5011721015" evidence="4">
    <location>
        <begin position="31"/>
        <end position="326"/>
    </location>
</feature>
<dbReference type="PANTHER" id="PTHR30085:SF6">
    <property type="entry name" value="ABC TRANSPORTER GLUTAMINE-BINDING PROTEIN GLNH"/>
    <property type="match status" value="1"/>
</dbReference>
<dbReference type="PROSITE" id="PS51318">
    <property type="entry name" value="TAT"/>
    <property type="match status" value="1"/>
</dbReference>
<proteinExistence type="inferred from homology"/>
<evidence type="ECO:0000256" key="1">
    <source>
        <dbReference type="ARBA" id="ARBA00010333"/>
    </source>
</evidence>
<dbReference type="EMBL" id="FOGZ01000002">
    <property type="protein sequence ID" value="SER56460.1"/>
    <property type="molecule type" value="Genomic_DNA"/>
</dbReference>
<keyword evidence="7" id="KW-1185">Reference proteome</keyword>
<dbReference type="SUPFAM" id="SSF53850">
    <property type="entry name" value="Periplasmic binding protein-like II"/>
    <property type="match status" value="1"/>
</dbReference>
<organism evidence="6 7">
    <name type="scientific">Propionibacterium cyclohexanicum</name>
    <dbReference type="NCBI Taxonomy" id="64702"/>
    <lineage>
        <taxon>Bacteria</taxon>
        <taxon>Bacillati</taxon>
        <taxon>Actinomycetota</taxon>
        <taxon>Actinomycetes</taxon>
        <taxon>Propionibacteriales</taxon>
        <taxon>Propionibacteriaceae</taxon>
        <taxon>Propionibacterium</taxon>
    </lineage>
</organism>
<evidence type="ECO:0000313" key="7">
    <source>
        <dbReference type="Proteomes" id="UP000198815"/>
    </source>
</evidence>
<gene>
    <name evidence="6" type="ORF">SAMN05443377_102179</name>
</gene>
<dbReference type="PANTHER" id="PTHR30085">
    <property type="entry name" value="AMINO ACID ABC TRANSPORTER PERMEASE"/>
    <property type="match status" value="1"/>
</dbReference>
<evidence type="ECO:0000256" key="2">
    <source>
        <dbReference type="ARBA" id="ARBA00022448"/>
    </source>
</evidence>
<evidence type="ECO:0000259" key="5">
    <source>
        <dbReference type="SMART" id="SM00062"/>
    </source>
</evidence>
<dbReference type="Proteomes" id="UP000198815">
    <property type="component" value="Unassembled WGS sequence"/>
</dbReference>
<keyword evidence="2" id="KW-0813">Transport</keyword>
<evidence type="ECO:0000256" key="4">
    <source>
        <dbReference type="SAM" id="SignalP"/>
    </source>
</evidence>
<dbReference type="SMART" id="SM00062">
    <property type="entry name" value="PBPb"/>
    <property type="match status" value="1"/>
</dbReference>
<comment type="similarity">
    <text evidence="1">Belongs to the bacterial solute-binding protein 3 family.</text>
</comment>
<dbReference type="GO" id="GO:0005576">
    <property type="term" value="C:extracellular region"/>
    <property type="evidence" value="ECO:0007669"/>
    <property type="project" value="TreeGrafter"/>
</dbReference>
<accession>A0A1H9Q7Q1</accession>
<dbReference type="RefSeq" id="WP_091967185.1">
    <property type="nucleotide sequence ID" value="NZ_FOGZ01000002.1"/>
</dbReference>
<feature type="signal peptide" evidence="4">
    <location>
        <begin position="1"/>
        <end position="30"/>
    </location>
</feature>
<dbReference type="STRING" id="64702.SAMN05443377_102179"/>
<dbReference type="GO" id="GO:0030288">
    <property type="term" value="C:outer membrane-bounded periplasmic space"/>
    <property type="evidence" value="ECO:0007669"/>
    <property type="project" value="TreeGrafter"/>
</dbReference>
<feature type="domain" description="Solute-binding protein family 3/N-terminal" evidence="5">
    <location>
        <begin position="84"/>
        <end position="309"/>
    </location>
</feature>
<sequence length="326" mass="34237">MSSPLTRRGLLGLGGALGAAALLSACSSSNDTLPVATPSSTTGKTVFTQEQYDALVTSGPVAPAEMVSQNAWAQAIKAHGALRRAGTDTSPIFSLRNPSTNRLKGFDAGIADLLAHYILGGSDVAKLTEFSKTTVDTRETMIQNKTVDVTIATYSITPARAEKVAFAGPYFVSGTAVQVKRSNNDIKSYADLNVDGKKVTTETNSTAIAAIQKFIPKAEVTLFTENDACVAAVRQGRVDAYILDQSILLSNAVNYDDLKVVGEPFTTDPYGIGLTKDDPGAKTFVNDFLTKIFTDGTWKKLYDGTVGPYVAGEAPTPPALGGVPGA</sequence>
<name>A0A1H9Q7Q1_9ACTN</name>
<dbReference type="Pfam" id="PF00497">
    <property type="entry name" value="SBP_bac_3"/>
    <property type="match status" value="1"/>
</dbReference>
<dbReference type="Gene3D" id="3.40.190.10">
    <property type="entry name" value="Periplasmic binding protein-like II"/>
    <property type="match status" value="2"/>
</dbReference>
<dbReference type="AlphaFoldDB" id="A0A1H9Q7Q1"/>
<dbReference type="InterPro" id="IPR001638">
    <property type="entry name" value="Solute-binding_3/MltF_N"/>
</dbReference>
<evidence type="ECO:0000313" key="6">
    <source>
        <dbReference type="EMBL" id="SER56460.1"/>
    </source>
</evidence>
<evidence type="ECO:0000256" key="3">
    <source>
        <dbReference type="ARBA" id="ARBA00022729"/>
    </source>
</evidence>
<dbReference type="InterPro" id="IPR006311">
    <property type="entry name" value="TAT_signal"/>
</dbReference>
<dbReference type="CDD" id="cd13690">
    <property type="entry name" value="PBP2_GluB"/>
    <property type="match status" value="1"/>
</dbReference>
<dbReference type="GO" id="GO:0006865">
    <property type="term" value="P:amino acid transport"/>
    <property type="evidence" value="ECO:0007669"/>
    <property type="project" value="TreeGrafter"/>
</dbReference>